<keyword evidence="4" id="KW-1185">Reference proteome</keyword>
<dbReference type="InterPro" id="IPR036766">
    <property type="entry name" value="Fe_traffick_prot_YggX_sf"/>
</dbReference>
<dbReference type="NCBIfam" id="NF003817">
    <property type="entry name" value="PRK05408.1"/>
    <property type="match status" value="1"/>
</dbReference>
<dbReference type="EMBL" id="BSNM01000027">
    <property type="protein sequence ID" value="GLQ33544.1"/>
    <property type="molecule type" value="Genomic_DNA"/>
</dbReference>
<comment type="similarity">
    <text evidence="2">Belongs to the Fe(2+)-trafficking protein family.</text>
</comment>
<dbReference type="GO" id="GO:0005829">
    <property type="term" value="C:cytosol"/>
    <property type="evidence" value="ECO:0007669"/>
    <property type="project" value="TreeGrafter"/>
</dbReference>
<keyword evidence="1 2" id="KW-0408">Iron</keyword>
<dbReference type="Gene3D" id="1.10.3880.10">
    <property type="entry name" value="Fe(II) trafficking protein YggX"/>
    <property type="match status" value="1"/>
</dbReference>
<gene>
    <name evidence="3" type="ORF">GCM10007876_40240</name>
</gene>
<dbReference type="InterPro" id="IPR007457">
    <property type="entry name" value="Fe_traffick_prot_YggX"/>
</dbReference>
<evidence type="ECO:0000256" key="1">
    <source>
        <dbReference type="ARBA" id="ARBA00023004"/>
    </source>
</evidence>
<comment type="caution">
    <text evidence="3">The sequence shown here is derived from an EMBL/GenBank/DDBJ whole genome shotgun (WGS) entry which is preliminary data.</text>
</comment>
<name>A0AA37SFZ7_9GAMM</name>
<sequence>MSRLVLCRKYKKELPGLIVPPMPGAKGQEIFETVSQKAWQEWQSHQTMLINEKHLNLLNPEHRKFVQEEMDKFLDNADFEQVEGFVPVKDAGDVQTVDASKTEDKND</sequence>
<dbReference type="Pfam" id="PF04362">
    <property type="entry name" value="Iron_traffic"/>
    <property type="match status" value="1"/>
</dbReference>
<dbReference type="PANTHER" id="PTHR36965">
    <property type="entry name" value="FE(2+)-TRAFFICKING PROTEIN-RELATED"/>
    <property type="match status" value="1"/>
</dbReference>
<dbReference type="GO" id="GO:0005506">
    <property type="term" value="F:iron ion binding"/>
    <property type="evidence" value="ECO:0007669"/>
    <property type="project" value="UniProtKB-UniRule"/>
</dbReference>
<organism evidence="3 4">
    <name type="scientific">Litoribrevibacter albus</name>
    <dbReference type="NCBI Taxonomy" id="1473156"/>
    <lineage>
        <taxon>Bacteria</taxon>
        <taxon>Pseudomonadati</taxon>
        <taxon>Pseudomonadota</taxon>
        <taxon>Gammaproteobacteria</taxon>
        <taxon>Oceanospirillales</taxon>
        <taxon>Oceanospirillaceae</taxon>
        <taxon>Litoribrevibacter</taxon>
    </lineage>
</organism>
<dbReference type="PANTHER" id="PTHR36965:SF1">
    <property type="entry name" value="FE(2+)-TRAFFICKING PROTEIN-RELATED"/>
    <property type="match status" value="1"/>
</dbReference>
<reference evidence="3" key="2">
    <citation type="submission" date="2023-01" db="EMBL/GenBank/DDBJ databases">
        <title>Draft genome sequence of Litoribrevibacter albus strain NBRC 110071.</title>
        <authorList>
            <person name="Sun Q."/>
            <person name="Mori K."/>
        </authorList>
    </citation>
    <scope>NUCLEOTIDE SEQUENCE</scope>
    <source>
        <strain evidence="3">NBRC 110071</strain>
    </source>
</reference>
<dbReference type="GO" id="GO:0034599">
    <property type="term" value="P:cellular response to oxidative stress"/>
    <property type="evidence" value="ECO:0007669"/>
    <property type="project" value="TreeGrafter"/>
</dbReference>
<proteinExistence type="inferred from homology"/>
<dbReference type="RefSeq" id="WP_284384007.1">
    <property type="nucleotide sequence ID" value="NZ_BSNM01000027.1"/>
</dbReference>
<dbReference type="HAMAP" id="MF_00686">
    <property type="entry name" value="Fe_traffic_YggX"/>
    <property type="match status" value="1"/>
</dbReference>
<dbReference type="SUPFAM" id="SSF111148">
    <property type="entry name" value="YggX-like"/>
    <property type="match status" value="1"/>
</dbReference>
<dbReference type="AlphaFoldDB" id="A0AA37SFZ7"/>
<evidence type="ECO:0000313" key="4">
    <source>
        <dbReference type="Proteomes" id="UP001161389"/>
    </source>
</evidence>
<evidence type="ECO:0000313" key="3">
    <source>
        <dbReference type="EMBL" id="GLQ33544.1"/>
    </source>
</evidence>
<dbReference type="Proteomes" id="UP001161389">
    <property type="component" value="Unassembled WGS sequence"/>
</dbReference>
<protein>
    <recommendedName>
        <fullName evidence="2">Probable Fe(2+)-trafficking protein</fullName>
    </recommendedName>
</protein>
<comment type="function">
    <text evidence="2">Could be a mediator in iron transactions between iron acquisition and iron-requiring processes, such as synthesis and/or repair of Fe-S clusters in biosynthetic enzymes.</text>
</comment>
<dbReference type="PIRSF" id="PIRSF029827">
    <property type="entry name" value="Fe_traffic_YggX"/>
    <property type="match status" value="1"/>
</dbReference>
<accession>A0AA37SFZ7</accession>
<reference evidence="3" key="1">
    <citation type="journal article" date="2014" name="Int. J. Syst. Evol. Microbiol.">
        <title>Complete genome sequence of Corynebacterium casei LMG S-19264T (=DSM 44701T), isolated from a smear-ripened cheese.</title>
        <authorList>
            <consortium name="US DOE Joint Genome Institute (JGI-PGF)"/>
            <person name="Walter F."/>
            <person name="Albersmeier A."/>
            <person name="Kalinowski J."/>
            <person name="Ruckert C."/>
        </authorList>
    </citation>
    <scope>NUCLEOTIDE SEQUENCE</scope>
    <source>
        <strain evidence="3">NBRC 110071</strain>
    </source>
</reference>
<evidence type="ECO:0000256" key="2">
    <source>
        <dbReference type="HAMAP-Rule" id="MF_00686"/>
    </source>
</evidence>